<dbReference type="Gene3D" id="3.30.1360.180">
    <property type="match status" value="1"/>
</dbReference>
<protein>
    <submittedName>
        <fullName evidence="2">Ectonucleotide pyrophosphatase/phosphodiesterase family member 5</fullName>
    </submittedName>
</protein>
<organism evidence="1 2">
    <name type="scientific">Aplysia californica</name>
    <name type="common">California sea hare</name>
    <dbReference type="NCBI Taxonomy" id="6500"/>
    <lineage>
        <taxon>Eukaryota</taxon>
        <taxon>Metazoa</taxon>
        <taxon>Spiralia</taxon>
        <taxon>Lophotrochozoa</taxon>
        <taxon>Mollusca</taxon>
        <taxon>Gastropoda</taxon>
        <taxon>Heterobranchia</taxon>
        <taxon>Euthyneura</taxon>
        <taxon>Tectipleura</taxon>
        <taxon>Aplysiida</taxon>
        <taxon>Aplysioidea</taxon>
        <taxon>Aplysiidae</taxon>
        <taxon>Aplysia</taxon>
    </lineage>
</organism>
<sequence>MSEVTGDHVTMFAMSAQACLGGVVLSLLLTLSHGLPATSKKPKVILVSMDGFRHDYLTKGNTPNFEDMLSAGVTMPYVNNTFVTLTFPSHYSIATGTYEETHGIVANNMYDPVYNETFGMGTTDPKWWNGSEPIWTTAKKAGLKVGVYFWPGSSSPFNGLLPDEWRDYNDSVEYEHRVRTVVSWMSRDDFDLALLYFDEPDHSGHALGPDNPQLVPVIERMDCILGLLVSELTTAGIVDDVNLIVTSDHGMASVDTKTRLIDVLDYVNDTVFLKMYQQGPAAQMRPQEGKAAELKEALKDVRHMKVMLKEEIPEEKHYKNHRRVLPVFALAENGWQITANATRRLNWPFKGDHGFDDDLLTMRPIFVARGPAFKTNETVEPIKNVDIYPLICHLLGIEPSPNNGSLERAMTLLRTRGNPKDPGDGSSSLTAATTTIWVLASLCFVFSFVQI</sequence>
<dbReference type="CDD" id="cd16018">
    <property type="entry name" value="Enpp"/>
    <property type="match status" value="1"/>
</dbReference>
<evidence type="ECO:0000313" key="1">
    <source>
        <dbReference type="Proteomes" id="UP000694888"/>
    </source>
</evidence>
<dbReference type="InterPro" id="IPR017850">
    <property type="entry name" value="Alkaline_phosphatase_core_sf"/>
</dbReference>
<dbReference type="PANTHER" id="PTHR10151">
    <property type="entry name" value="ECTONUCLEOTIDE PYROPHOSPHATASE/PHOSPHODIESTERASE"/>
    <property type="match status" value="1"/>
</dbReference>
<gene>
    <name evidence="2" type="primary">LOC101863210</name>
</gene>
<name>A0ABM1A7E3_APLCA</name>
<accession>A0ABM1A7E3</accession>
<dbReference type="SUPFAM" id="SSF53649">
    <property type="entry name" value="Alkaline phosphatase-like"/>
    <property type="match status" value="1"/>
</dbReference>
<evidence type="ECO:0000313" key="2">
    <source>
        <dbReference type="RefSeq" id="XP_012942286.1"/>
    </source>
</evidence>
<dbReference type="Gene3D" id="3.40.720.10">
    <property type="entry name" value="Alkaline Phosphatase, subunit A"/>
    <property type="match status" value="1"/>
</dbReference>
<dbReference type="Pfam" id="PF01663">
    <property type="entry name" value="Phosphodiest"/>
    <property type="match status" value="1"/>
</dbReference>
<dbReference type="GeneID" id="101863210"/>
<dbReference type="InterPro" id="IPR002591">
    <property type="entry name" value="Phosphodiest/P_Trfase"/>
</dbReference>
<dbReference type="Proteomes" id="UP000694888">
    <property type="component" value="Unplaced"/>
</dbReference>
<proteinExistence type="predicted"/>
<reference evidence="2" key="1">
    <citation type="submission" date="2025-08" db="UniProtKB">
        <authorList>
            <consortium name="RefSeq"/>
        </authorList>
    </citation>
    <scope>IDENTIFICATION</scope>
</reference>
<dbReference type="PANTHER" id="PTHR10151:SF120">
    <property type="entry name" value="BIS(5'-ADENOSYL)-TRIPHOSPHATASE"/>
    <property type="match status" value="1"/>
</dbReference>
<dbReference type="RefSeq" id="XP_012942286.1">
    <property type="nucleotide sequence ID" value="XM_013086832.2"/>
</dbReference>
<keyword evidence="1" id="KW-1185">Reference proteome</keyword>